<dbReference type="Pfam" id="PF04932">
    <property type="entry name" value="Wzy_C"/>
    <property type="match status" value="1"/>
</dbReference>
<feature type="transmembrane region" description="Helical" evidence="5">
    <location>
        <begin position="127"/>
        <end position="147"/>
    </location>
</feature>
<feature type="transmembrane region" description="Helical" evidence="5">
    <location>
        <begin position="167"/>
        <end position="185"/>
    </location>
</feature>
<feature type="transmembrane region" description="Helical" evidence="5">
    <location>
        <begin position="338"/>
        <end position="358"/>
    </location>
</feature>
<dbReference type="Proteomes" id="UP000486534">
    <property type="component" value="Unassembled WGS sequence"/>
</dbReference>
<accession>A0A7X1PQJ5</accession>
<dbReference type="InterPro" id="IPR051533">
    <property type="entry name" value="WaaL-like"/>
</dbReference>
<feature type="transmembrane region" description="Helical" evidence="5">
    <location>
        <begin position="236"/>
        <end position="257"/>
    </location>
</feature>
<feature type="transmembrane region" description="Helical" evidence="5">
    <location>
        <begin position="42"/>
        <end position="60"/>
    </location>
</feature>
<keyword evidence="3 5" id="KW-1133">Transmembrane helix</keyword>
<feature type="transmembrane region" description="Helical" evidence="5">
    <location>
        <begin position="215"/>
        <end position="231"/>
    </location>
</feature>
<dbReference type="EMBL" id="WHUV01000004">
    <property type="protein sequence ID" value="MQA56360.1"/>
    <property type="molecule type" value="Genomic_DNA"/>
</dbReference>
<name>A0A7X1PQJ5_9PSED</name>
<dbReference type="SUPFAM" id="SSF56112">
    <property type="entry name" value="Protein kinase-like (PK-like)"/>
    <property type="match status" value="1"/>
</dbReference>
<feature type="domain" description="O-antigen ligase-related" evidence="6">
    <location>
        <begin position="199"/>
        <end position="323"/>
    </location>
</feature>
<keyword evidence="2 5" id="KW-0812">Transmembrane</keyword>
<evidence type="ECO:0000256" key="2">
    <source>
        <dbReference type="ARBA" id="ARBA00022692"/>
    </source>
</evidence>
<feature type="transmembrane region" description="Helical" evidence="5">
    <location>
        <begin position="12"/>
        <end position="36"/>
    </location>
</feature>
<proteinExistence type="predicted"/>
<feature type="transmembrane region" description="Helical" evidence="5">
    <location>
        <begin position="370"/>
        <end position="387"/>
    </location>
</feature>
<evidence type="ECO:0000259" key="6">
    <source>
        <dbReference type="Pfam" id="PF04932"/>
    </source>
</evidence>
<dbReference type="InterPro" id="IPR011009">
    <property type="entry name" value="Kinase-like_dom_sf"/>
</dbReference>
<reference evidence="7 8" key="1">
    <citation type="submission" date="2019-10" db="EMBL/GenBank/DDBJ databases">
        <title>Pseudomonas dajingensis sp. nov., isolated from the profound head ulcers of farmed Murray cod (Maccullochella peelii peelii).</title>
        <authorList>
            <person name="Liu Y."/>
        </authorList>
    </citation>
    <scope>NUCLEOTIDE SEQUENCE [LARGE SCALE GENOMIC DNA]</scope>
    <source>
        <strain evidence="7 8">MC042</strain>
    </source>
</reference>
<comment type="subcellular location">
    <subcellularLocation>
        <location evidence="1">Membrane</location>
        <topology evidence="1">Multi-pass membrane protein</topology>
    </subcellularLocation>
</comment>
<evidence type="ECO:0000256" key="3">
    <source>
        <dbReference type="ARBA" id="ARBA00022989"/>
    </source>
</evidence>
<dbReference type="PANTHER" id="PTHR37422:SF13">
    <property type="entry name" value="LIPOPOLYSACCHARIDE BIOSYNTHESIS PROTEIN PA4999-RELATED"/>
    <property type="match status" value="1"/>
</dbReference>
<dbReference type="InterPro" id="IPR007016">
    <property type="entry name" value="O-antigen_ligase-rel_domated"/>
</dbReference>
<feature type="transmembrane region" description="Helical" evidence="5">
    <location>
        <begin position="103"/>
        <end position="120"/>
    </location>
</feature>
<evidence type="ECO:0000313" key="8">
    <source>
        <dbReference type="Proteomes" id="UP000486534"/>
    </source>
</evidence>
<organism evidence="7 8">
    <name type="scientific">Pseudomonas piscis</name>
    <dbReference type="NCBI Taxonomy" id="2614538"/>
    <lineage>
        <taxon>Bacteria</taxon>
        <taxon>Pseudomonadati</taxon>
        <taxon>Pseudomonadota</taxon>
        <taxon>Gammaproteobacteria</taxon>
        <taxon>Pseudomonadales</taxon>
        <taxon>Pseudomonadaceae</taxon>
        <taxon>Pseudomonas</taxon>
    </lineage>
</organism>
<comment type="caution">
    <text evidence="7">The sequence shown here is derived from an EMBL/GenBank/DDBJ whole genome shotgun (WGS) entry which is preliminary data.</text>
</comment>
<evidence type="ECO:0000313" key="7">
    <source>
        <dbReference type="EMBL" id="MQA56360.1"/>
    </source>
</evidence>
<feature type="transmembrane region" description="Helical" evidence="5">
    <location>
        <begin position="310"/>
        <end position="331"/>
    </location>
</feature>
<evidence type="ECO:0000256" key="4">
    <source>
        <dbReference type="ARBA" id="ARBA00023136"/>
    </source>
</evidence>
<protein>
    <submittedName>
        <fullName evidence="7">Polymerase</fullName>
    </submittedName>
</protein>
<feature type="transmembrane region" description="Helical" evidence="5">
    <location>
        <begin position="72"/>
        <end position="91"/>
    </location>
</feature>
<dbReference type="PANTHER" id="PTHR37422">
    <property type="entry name" value="TEICHURONIC ACID BIOSYNTHESIS PROTEIN TUAE"/>
    <property type="match status" value="1"/>
</dbReference>
<keyword evidence="4 5" id="KW-0472">Membrane</keyword>
<gene>
    <name evidence="7" type="ORF">GDH07_23840</name>
</gene>
<dbReference type="RefSeq" id="WP_152899090.1">
    <property type="nucleotide sequence ID" value="NZ_WHUV01000004.1"/>
</dbReference>
<evidence type="ECO:0000256" key="1">
    <source>
        <dbReference type="ARBA" id="ARBA00004141"/>
    </source>
</evidence>
<dbReference type="GO" id="GO:0016020">
    <property type="term" value="C:membrane"/>
    <property type="evidence" value="ECO:0007669"/>
    <property type="project" value="UniProtKB-SubCell"/>
</dbReference>
<dbReference type="Pfam" id="PF06293">
    <property type="entry name" value="Kdo"/>
    <property type="match status" value="1"/>
</dbReference>
<sequence>MQLNALRITSNRVFDFICLWILPLGYLLLLCALFFIPGRSVLHKLYYGLFSIPTLIALCLRPGELKNLVREPIFIAVALFCGWALVSLAWSPPVDSVAGEFKTPMHLLMLFAGCSLLVSYRRDVLQPLLFCAAVIALLASVLNLYLFSKVYVPGTRMIGSGAFDNPLLSSHVFGFFLVYWLWLSMTCQRMRLLFLSVPAMLIMFATVIATGSRTPLVALTLATAWICFVCWNRRSLLLLAAMLVGGTTVLILFSHMLGERGNSYRFEIWTLVLGYIANHPWIGHGYNAELSVDVNIGYILAEPHNFALGVLYYVGLIGLLPWLFMQGWALFKSWQLRSAPLLILASTWLMFGIGAGLTEGGGIISRPREHWFLLWIPLALIAALCIAHRARRSPPLASQVLTPASSEQLTTNAHVIESDGLGPKVLRLEDGSFLKLFRPRRWYTSGGFNPYSERFASNSERLRELGIVTPAIMGLYRLTDGSGAVRYRPLPGQTLRQSLQYAHSAEERAALIERFGAFMADLHESGVYFRSLHLANVLVLEDGGFGLIDLADLRVYPSPLRAALRQRNLRHMQRYAEDSQWLFHEHLDALRAGYALSTSPGQAQGLLKAP</sequence>
<dbReference type="AlphaFoldDB" id="A0A7X1PQJ5"/>
<feature type="transmembrane region" description="Helical" evidence="5">
    <location>
        <begin position="192"/>
        <end position="209"/>
    </location>
</feature>
<evidence type="ECO:0000256" key="5">
    <source>
        <dbReference type="SAM" id="Phobius"/>
    </source>
</evidence>